<dbReference type="OrthoDB" id="9788332at2"/>
<name>A0A437L2Y4_9FLAO</name>
<dbReference type="InterPro" id="IPR018673">
    <property type="entry name" value="DUF2141"/>
</dbReference>
<comment type="caution">
    <text evidence="1">The sequence shown here is derived from an EMBL/GenBank/DDBJ whole genome shotgun (WGS) entry which is preliminary data.</text>
</comment>
<dbReference type="Pfam" id="PF09912">
    <property type="entry name" value="DUF2141"/>
    <property type="match status" value="1"/>
</dbReference>
<dbReference type="EMBL" id="SACJ01000001">
    <property type="protein sequence ID" value="RVT79670.1"/>
    <property type="molecule type" value="Genomic_DNA"/>
</dbReference>
<dbReference type="Proteomes" id="UP000285211">
    <property type="component" value="Unassembled WGS sequence"/>
</dbReference>
<reference evidence="1 2" key="1">
    <citation type="submission" date="2019-01" db="EMBL/GenBank/DDBJ databases">
        <authorList>
            <person name="Chen W.-M."/>
        </authorList>
    </citation>
    <scope>NUCLEOTIDE SEQUENCE [LARGE SCALE GENOMIC DNA]</scope>
    <source>
        <strain evidence="1 2">BBQ-12</strain>
    </source>
</reference>
<evidence type="ECO:0000313" key="2">
    <source>
        <dbReference type="Proteomes" id="UP000285211"/>
    </source>
</evidence>
<dbReference type="RefSeq" id="WP_128192989.1">
    <property type="nucleotide sequence ID" value="NZ_SACJ01000001.1"/>
</dbReference>
<protein>
    <submittedName>
        <fullName evidence="1">DUF2141 domain-containing protein</fullName>
    </submittedName>
</protein>
<evidence type="ECO:0000313" key="1">
    <source>
        <dbReference type="EMBL" id="RVT79670.1"/>
    </source>
</evidence>
<organism evidence="1 2">
    <name type="scientific">Flavobacterium sufflavum</name>
    <dbReference type="NCBI Taxonomy" id="1921138"/>
    <lineage>
        <taxon>Bacteria</taxon>
        <taxon>Pseudomonadati</taxon>
        <taxon>Bacteroidota</taxon>
        <taxon>Flavobacteriia</taxon>
        <taxon>Flavobacteriales</taxon>
        <taxon>Flavobacteriaceae</taxon>
        <taxon>Flavobacterium</taxon>
    </lineage>
</organism>
<dbReference type="AlphaFoldDB" id="A0A437L2Y4"/>
<keyword evidence="2" id="KW-1185">Reference proteome</keyword>
<gene>
    <name evidence="1" type="ORF">EOD40_00735</name>
</gene>
<accession>A0A437L2Y4</accession>
<sequence>MKTRLTILLSVLVCSVYGQKHNLTITLPNIKNSDGGIHVSVYDSKNKSSFTKIGYEFKVIDFKNDGVKGRYVIKNLPEGEYAIAIYHDENGDKKCNTNLIGIPKEGYGFTRLEKVWSIPKFDECKVLLNKNLSVPINLIY</sequence>
<proteinExistence type="predicted"/>